<name>A0A0P7UN78_SCLFO</name>
<dbReference type="Proteomes" id="UP000034805">
    <property type="component" value="Unassembled WGS sequence"/>
</dbReference>
<dbReference type="InterPro" id="IPR036397">
    <property type="entry name" value="RNaseH_sf"/>
</dbReference>
<feature type="region of interest" description="Disordered" evidence="1">
    <location>
        <begin position="101"/>
        <end position="153"/>
    </location>
</feature>
<comment type="caution">
    <text evidence="2">The sequence shown here is derived from an EMBL/GenBank/DDBJ whole genome shotgun (WGS) entry which is preliminary data.</text>
</comment>
<evidence type="ECO:0000256" key="1">
    <source>
        <dbReference type="SAM" id="MobiDB-lite"/>
    </source>
</evidence>
<accession>A0A0P7UN78</accession>
<organism evidence="2 3">
    <name type="scientific">Scleropages formosus</name>
    <name type="common">Asian bonytongue</name>
    <name type="synonym">Osteoglossum formosum</name>
    <dbReference type="NCBI Taxonomy" id="113540"/>
    <lineage>
        <taxon>Eukaryota</taxon>
        <taxon>Metazoa</taxon>
        <taxon>Chordata</taxon>
        <taxon>Craniata</taxon>
        <taxon>Vertebrata</taxon>
        <taxon>Euteleostomi</taxon>
        <taxon>Actinopterygii</taxon>
        <taxon>Neopterygii</taxon>
        <taxon>Teleostei</taxon>
        <taxon>Osteoglossocephala</taxon>
        <taxon>Osteoglossomorpha</taxon>
        <taxon>Osteoglossiformes</taxon>
        <taxon>Osteoglossidae</taxon>
        <taxon>Scleropages</taxon>
    </lineage>
</organism>
<evidence type="ECO:0000313" key="2">
    <source>
        <dbReference type="EMBL" id="KPP61094.1"/>
    </source>
</evidence>
<reference evidence="2 3" key="1">
    <citation type="submission" date="2015-08" db="EMBL/GenBank/DDBJ databases">
        <title>The genome of the Asian arowana (Scleropages formosus).</title>
        <authorList>
            <person name="Tan M.H."/>
            <person name="Gan H.M."/>
            <person name="Croft L.J."/>
            <person name="Austin C.M."/>
        </authorList>
    </citation>
    <scope>NUCLEOTIDE SEQUENCE [LARGE SCALE GENOMIC DNA]</scope>
    <source>
        <strain evidence="2">Aro1</strain>
    </source>
</reference>
<dbReference type="Gene3D" id="3.30.420.10">
    <property type="entry name" value="Ribonuclease H-like superfamily/Ribonuclease H"/>
    <property type="match status" value="1"/>
</dbReference>
<protein>
    <submittedName>
        <fullName evidence="2">Uncharacterized protein</fullName>
    </submittedName>
</protein>
<evidence type="ECO:0000313" key="3">
    <source>
        <dbReference type="Proteomes" id="UP000034805"/>
    </source>
</evidence>
<proteinExistence type="predicted"/>
<dbReference type="EMBL" id="JARO02009984">
    <property type="protein sequence ID" value="KPP61094.1"/>
    <property type="molecule type" value="Genomic_DNA"/>
</dbReference>
<feature type="non-terminal residue" evidence="2">
    <location>
        <position position="153"/>
    </location>
</feature>
<sequence>MHSVRCRANERRLEQYLMPFVKHGGRSVMLWGCLSAVQGIMNQRGYHSISLHHAIPCGQNLIGANSLMQQDNCLKYASKLCRTYSVKNRKLEYCLCTISGRPEERAGDSSSSDLPASASSLRDAQEVSLTTPAESQQQKSRQKEEVAALHPKR</sequence>
<dbReference type="AlphaFoldDB" id="A0A0P7UN78"/>
<dbReference type="GO" id="GO:0003676">
    <property type="term" value="F:nucleic acid binding"/>
    <property type="evidence" value="ECO:0007669"/>
    <property type="project" value="InterPro"/>
</dbReference>
<feature type="compositionally biased region" description="Low complexity" evidence="1">
    <location>
        <begin position="108"/>
        <end position="121"/>
    </location>
</feature>
<gene>
    <name evidence="2" type="ORF">Z043_120850</name>
</gene>